<comment type="caution">
    <text evidence="7">The sequence shown here is derived from an EMBL/GenBank/DDBJ whole genome shotgun (WGS) entry which is preliminary data.</text>
</comment>
<keyword evidence="4" id="KW-1133">Transmembrane helix</keyword>
<dbReference type="EMBL" id="JAUSWB010000001">
    <property type="protein sequence ID" value="MDQ0427672.1"/>
    <property type="molecule type" value="Genomic_DNA"/>
</dbReference>
<dbReference type="InterPro" id="IPR010090">
    <property type="entry name" value="Phage_tape_meas"/>
</dbReference>
<dbReference type="PANTHER" id="PTHR37813">
    <property type="entry name" value="FELS-2 PROPHAGE PROTEIN"/>
    <property type="match status" value="1"/>
</dbReference>
<evidence type="ECO:0000259" key="6">
    <source>
        <dbReference type="Pfam" id="PF10145"/>
    </source>
</evidence>
<reference evidence="7 8" key="1">
    <citation type="submission" date="2023-07" db="EMBL/GenBank/DDBJ databases">
        <title>Genomic Encyclopedia of Type Strains, Phase IV (KMG-IV): sequencing the most valuable type-strain genomes for metagenomic binning, comparative biology and taxonomic classification.</title>
        <authorList>
            <person name="Goeker M."/>
        </authorList>
    </citation>
    <scope>NUCLEOTIDE SEQUENCE [LARGE SCALE GENOMIC DNA]</scope>
    <source>
        <strain evidence="7 8">DSM 16419</strain>
    </source>
</reference>
<feature type="region of interest" description="Disordered" evidence="3">
    <location>
        <begin position="1048"/>
        <end position="1068"/>
    </location>
</feature>
<evidence type="ECO:0000256" key="2">
    <source>
        <dbReference type="SAM" id="Coils"/>
    </source>
</evidence>
<accession>A0ABU0GSY1</accession>
<dbReference type="GO" id="GO:0016787">
    <property type="term" value="F:hydrolase activity"/>
    <property type="evidence" value="ECO:0007669"/>
    <property type="project" value="UniProtKB-KW"/>
</dbReference>
<evidence type="ECO:0000256" key="3">
    <source>
        <dbReference type="SAM" id="MobiDB-lite"/>
    </source>
</evidence>
<dbReference type="InterPro" id="IPR016047">
    <property type="entry name" value="M23ase_b-sheet_dom"/>
</dbReference>
<feature type="domain" description="M23ase beta-sheet core" evidence="5">
    <location>
        <begin position="1223"/>
        <end position="1309"/>
    </location>
</feature>
<keyword evidence="4" id="KW-0472">Membrane</keyword>
<feature type="region of interest" description="Disordered" evidence="3">
    <location>
        <begin position="1019"/>
        <end position="1038"/>
    </location>
</feature>
<feature type="coiled-coil region" evidence="2">
    <location>
        <begin position="110"/>
        <end position="169"/>
    </location>
</feature>
<feature type="domain" description="Phage tail tape measure protein" evidence="6">
    <location>
        <begin position="268"/>
        <end position="456"/>
    </location>
</feature>
<evidence type="ECO:0000259" key="5">
    <source>
        <dbReference type="Pfam" id="PF01551"/>
    </source>
</evidence>
<dbReference type="InterPro" id="IPR011055">
    <property type="entry name" value="Dup_hybrid_motif"/>
</dbReference>
<keyword evidence="2" id="KW-0175">Coiled coil</keyword>
<evidence type="ECO:0000313" key="8">
    <source>
        <dbReference type="Proteomes" id="UP001241988"/>
    </source>
</evidence>
<feature type="transmembrane region" description="Helical" evidence="4">
    <location>
        <begin position="195"/>
        <end position="224"/>
    </location>
</feature>
<feature type="transmembrane region" description="Helical" evidence="4">
    <location>
        <begin position="739"/>
        <end position="760"/>
    </location>
</feature>
<gene>
    <name evidence="7" type="ORF">QOZ98_000497</name>
</gene>
<dbReference type="Gene3D" id="2.70.70.10">
    <property type="entry name" value="Glucose Permease (Domain IIA)"/>
    <property type="match status" value="1"/>
</dbReference>
<evidence type="ECO:0000313" key="7">
    <source>
        <dbReference type="EMBL" id="MDQ0427672.1"/>
    </source>
</evidence>
<dbReference type="Gene3D" id="1.20.120.20">
    <property type="entry name" value="Apolipoprotein"/>
    <property type="match status" value="1"/>
</dbReference>
<dbReference type="Proteomes" id="UP001241988">
    <property type="component" value="Unassembled WGS sequence"/>
</dbReference>
<sequence length="1424" mass="152003">MGRAIEDINGDLASLRDTAGDSLDTLVDAQADAVQGFENLGQSAGRMRDSIQVAGQTDTFSELTEAADRAQREIEETGSVTEDTMQVLRNAVDGSSSHFNSLSIEARSSLSDVENAINWINDDLARLEQASQNSLNGLSGASQNAQQDLNNVGDEVNELDNELQNLGDDNGLQDVNDDAEELGDTLGSLGGAGGVIAGVGGAFLVAASGLLGFVAAGAGVIGFVKSSDELKRAVNGLEASTGATNEEMDEMRQSLIDIYGNNYGDGYEDIATSIGEVKKALNLTGDELELATTKALLLRDSLGWEVPETMIAVRSMMVNFGYDAETAMNLLVQGEQDGINVAGDLLDVFNEFSGAFNDLGFNGEDAMNMIRSAMDAGAKDASIAADSVNEFATLIRDGSDATKEALQDAGLDANSILKEFDKGGPAAAAAFQKVTEAVGGIGSQAKQEQVAVSLFGSMAEDAGVKAVLALGDATGQVDATKDTLTAMDSVKYDTLGEAITGVGRKAVAHVLIPLQDKVMPGVNGAINGTISNIGSLVEAFGSFIRGDESSEDILSSYGLDPDNFKGVLDAMNLIPHALSRIRSGFTTVGDVAKALFALFRNQDGTAIELLAGLGLDPPQIQAVMNAVDNVKNAFTGFLSFVGDNIDRMKNLWSSGGSDIFGTIKRVFIDSWPTVKETLAAVVGFIGGQIAKILEFWNENGSQIMAAVSNIFNGIMAVVEFVMPLVLGIIKMVWTNIKGVISGALDVIMGLVKVFSGLFTGDFSKMWEGLKQVFMGAVTFLWNFVQLTFFGKILGGLKVFILSFRTFFDDLWKGIISLFKGQTNSAMTTIQVAWQTILRETKSVFNNIYSFFKDIFLFIKNVITGAVNGYLRIIRITWSTIYNTTRSTFTNVWNFFKSIFTTIRNFISSSVTGIYTRVRDTWSMLRTNTSNAFRDIFNGIKSRFTNIVDAAKALPGRIGDGIGSMASKVTSGVTKVINKLASTLGKGVNGVIGGINWVLDKIGVDTDIPKWTVPEYAQGTKHRRGAHPGGPMIVGDGTGSNKGPELIETPDGKQMLSPSKPTLMNGEEGTKVWSATETKKIMAMVPHYALGDLKDGLRSAGDWVADKYNAGKKKVKAVGSKIKDVAVNAFDYIKSPGKFLDLALKTLGIEKPKGGTFIGDMAAGGWNKAKEEAINYVKSKLTTFGASQSGIALTGGNGGGFGAPFRFTSGPGPRNTGIPGASTYHKGWDWAAPIGTPIPSVTDGVGHRVGYHPLSGNFVEVRDASGKVHRYQHNSKNIMRVGQQVKKGQTVALVGDTGVGSGAHLHYQVNGYEDGGIVDGRMGAQLAWLTEGGWSESVISHDPAKKTSQKAIWEQTGKELGFNTSDPRVLEFLERIATSNERLLTEGIPHGHDISVNGRRFASLLEPFITDKQELNKAVKNEFKR</sequence>
<keyword evidence="7" id="KW-0378">Hydrolase</keyword>
<dbReference type="Pfam" id="PF01551">
    <property type="entry name" value="Peptidase_M23"/>
    <property type="match status" value="1"/>
</dbReference>
<feature type="transmembrane region" description="Helical" evidence="4">
    <location>
        <begin position="772"/>
        <end position="794"/>
    </location>
</feature>
<keyword evidence="8" id="KW-1185">Reference proteome</keyword>
<proteinExistence type="predicted"/>
<dbReference type="PANTHER" id="PTHR37813:SF1">
    <property type="entry name" value="FELS-2 PROPHAGE PROTEIN"/>
    <property type="match status" value="1"/>
</dbReference>
<protein>
    <submittedName>
        <fullName evidence="7">Murein DD-endopeptidase MepM/ murein hydrolase activator NlpD</fullName>
    </submittedName>
</protein>
<dbReference type="RefSeq" id="WP_308785943.1">
    <property type="nucleotide sequence ID" value="NZ_JAUSWB010000001.1"/>
</dbReference>
<evidence type="ECO:0000256" key="4">
    <source>
        <dbReference type="SAM" id="Phobius"/>
    </source>
</evidence>
<keyword evidence="4" id="KW-0812">Transmembrane</keyword>
<dbReference type="CDD" id="cd12797">
    <property type="entry name" value="M23_peptidase"/>
    <property type="match status" value="1"/>
</dbReference>
<evidence type="ECO:0000256" key="1">
    <source>
        <dbReference type="ARBA" id="ARBA00022612"/>
    </source>
</evidence>
<dbReference type="Pfam" id="PF10145">
    <property type="entry name" value="PhageMin_Tail"/>
    <property type="match status" value="1"/>
</dbReference>
<organism evidence="7 8">
    <name type="scientific">Planomicrobium stackebrandtii</name>
    <dbReference type="NCBI Taxonomy" id="253160"/>
    <lineage>
        <taxon>Bacteria</taxon>
        <taxon>Bacillati</taxon>
        <taxon>Bacillota</taxon>
        <taxon>Bacilli</taxon>
        <taxon>Bacillales</taxon>
        <taxon>Caryophanaceae</taxon>
        <taxon>Planomicrobium</taxon>
    </lineage>
</organism>
<keyword evidence="1" id="KW-1188">Viral release from host cell</keyword>
<dbReference type="SUPFAM" id="SSF51261">
    <property type="entry name" value="Duplicated hybrid motif"/>
    <property type="match status" value="1"/>
</dbReference>
<name>A0ABU0GSY1_9BACL</name>
<feature type="transmembrane region" description="Helical" evidence="4">
    <location>
        <begin position="710"/>
        <end position="733"/>
    </location>
</feature>